<evidence type="ECO:0000313" key="2">
    <source>
        <dbReference type="Proteomes" id="UP001456344"/>
    </source>
</evidence>
<dbReference type="EMBL" id="CP150484">
    <property type="protein sequence ID" value="WYW19524.1"/>
    <property type="molecule type" value="Genomic_DNA"/>
</dbReference>
<keyword evidence="2" id="KW-1185">Reference proteome</keyword>
<organism evidence="1 2">
    <name type="scientific">Amycolatopsis coloradensis</name>
    <dbReference type="NCBI Taxonomy" id="76021"/>
    <lineage>
        <taxon>Bacteria</taxon>
        <taxon>Bacillati</taxon>
        <taxon>Actinomycetota</taxon>
        <taxon>Actinomycetes</taxon>
        <taxon>Pseudonocardiales</taxon>
        <taxon>Pseudonocardiaceae</taxon>
        <taxon>Amycolatopsis</taxon>
    </lineage>
</organism>
<proteinExistence type="predicted"/>
<evidence type="ECO:0000313" key="1">
    <source>
        <dbReference type="EMBL" id="WYW19524.1"/>
    </source>
</evidence>
<reference evidence="1" key="1">
    <citation type="submission" date="2023-10" db="EMBL/GenBank/DDBJ databases">
        <title>Whole genome sequencing of actinobacterial strain Amycolatopsis sp. (BCA-696) identifies the underlying plant growth-promoting genes.</title>
        <authorList>
            <person name="Gandham P."/>
            <person name="Vadla N."/>
            <person name="Saji A."/>
            <person name="Srinivas V."/>
            <person name="Ruperao P."/>
            <person name="Selvanayagam S."/>
            <person name="Saxena R.K."/>
            <person name="Rathore A."/>
            <person name="Gopalakrishnan S."/>
            <person name="Thakur V."/>
        </authorList>
    </citation>
    <scope>NUCLEOTIDE SEQUENCE</scope>
    <source>
        <strain evidence="1">BCA-696</strain>
    </source>
</reference>
<accession>A0ACD5BJX6</accession>
<name>A0ACD5BJX6_9PSEU</name>
<sequence>MIAARHGVLFAEYGQFYVQDVDAHDRAMRGGAAMDPDRPAGGWTEDAVQLHRIGLEPHSISVGTAREDLVETVLAVHTSPPQLTINAEHVVEADLDVPTGYVSIVGCTQPPQPEHALTVTPGRYRARVCYIPSVPPADSDPDAPGDHFSYQIDIWPASESSALAIVSQGPSPWAG</sequence>
<dbReference type="Proteomes" id="UP001456344">
    <property type="component" value="Chromosome"/>
</dbReference>
<gene>
    <name evidence="1" type="ORF">LCL61_28665</name>
</gene>
<protein>
    <submittedName>
        <fullName evidence="1">Uncharacterized protein</fullName>
    </submittedName>
</protein>